<dbReference type="AlphaFoldDB" id="A0AAN8P9Z0"/>
<reference evidence="2 3" key="1">
    <citation type="submission" date="2023-10" db="EMBL/GenBank/DDBJ databases">
        <title>Genomes of two closely related lineages of the louse Polyplax serrata with different host specificities.</title>
        <authorList>
            <person name="Martinu J."/>
            <person name="Tarabai H."/>
            <person name="Stefka J."/>
            <person name="Hypsa V."/>
        </authorList>
    </citation>
    <scope>NUCLEOTIDE SEQUENCE [LARGE SCALE GENOMIC DNA]</scope>
    <source>
        <strain evidence="2">HR10_N</strain>
    </source>
</reference>
<evidence type="ECO:0000313" key="2">
    <source>
        <dbReference type="EMBL" id="KAK6623038.1"/>
    </source>
</evidence>
<accession>A0AAN8P9Z0</accession>
<dbReference type="EMBL" id="JAWJWE010000038">
    <property type="protein sequence ID" value="KAK6623038.1"/>
    <property type="molecule type" value="Genomic_DNA"/>
</dbReference>
<evidence type="ECO:0000256" key="1">
    <source>
        <dbReference type="SAM" id="MobiDB-lite"/>
    </source>
</evidence>
<proteinExistence type="predicted"/>
<evidence type="ECO:0000313" key="3">
    <source>
        <dbReference type="Proteomes" id="UP001372834"/>
    </source>
</evidence>
<organism evidence="2 3">
    <name type="scientific">Polyplax serrata</name>
    <name type="common">Common mouse louse</name>
    <dbReference type="NCBI Taxonomy" id="468196"/>
    <lineage>
        <taxon>Eukaryota</taxon>
        <taxon>Metazoa</taxon>
        <taxon>Ecdysozoa</taxon>
        <taxon>Arthropoda</taxon>
        <taxon>Hexapoda</taxon>
        <taxon>Insecta</taxon>
        <taxon>Pterygota</taxon>
        <taxon>Neoptera</taxon>
        <taxon>Paraneoptera</taxon>
        <taxon>Psocodea</taxon>
        <taxon>Troctomorpha</taxon>
        <taxon>Phthiraptera</taxon>
        <taxon>Anoplura</taxon>
        <taxon>Polyplacidae</taxon>
        <taxon>Polyplax</taxon>
    </lineage>
</organism>
<name>A0AAN8P9Z0_POLSC</name>
<dbReference type="Proteomes" id="UP001372834">
    <property type="component" value="Unassembled WGS sequence"/>
</dbReference>
<feature type="region of interest" description="Disordered" evidence="1">
    <location>
        <begin position="62"/>
        <end position="83"/>
    </location>
</feature>
<sequence>MAYFIVLLVRLQKASYLGRVPRTYFERVTRDSHPTPESDNMSAFSKWCLFSISDREQQAWKKTGGQEENVKCQTKRGKSESVK</sequence>
<comment type="caution">
    <text evidence="2">The sequence shown here is derived from an EMBL/GenBank/DDBJ whole genome shotgun (WGS) entry which is preliminary data.</text>
</comment>
<gene>
    <name evidence="2" type="ORF">RUM43_008890</name>
</gene>
<protein>
    <submittedName>
        <fullName evidence="2">Uncharacterized protein</fullName>
    </submittedName>
</protein>